<dbReference type="EC" id="3.1.-.-" evidence="4"/>
<dbReference type="KEGG" id="mesg:MLAUSG7_1117"/>
<gene>
    <name evidence="4" type="primary">nurA</name>
    <name evidence="4" type="ORF">MLAUSG7_1117</name>
</gene>
<dbReference type="InterPro" id="IPR018977">
    <property type="entry name" value="NurA_domain"/>
</dbReference>
<feature type="coiled-coil region" evidence="2">
    <location>
        <begin position="160"/>
        <end position="187"/>
    </location>
</feature>
<protein>
    <submittedName>
        <fullName evidence="4">DNA double-strand break repair nuclease NurA</fullName>
        <ecNumber evidence="4">3.1.-.-</ecNumber>
    </submittedName>
</protein>
<dbReference type="InterPro" id="IPR016738">
    <property type="entry name" value="NurA-like"/>
</dbReference>
<dbReference type="Proteomes" id="UP000679213">
    <property type="component" value="Chromosome I"/>
</dbReference>
<dbReference type="GO" id="GO:0046872">
    <property type="term" value="F:metal ion binding"/>
    <property type="evidence" value="ECO:0007669"/>
    <property type="project" value="UniProtKB-KW"/>
</dbReference>
<evidence type="ECO:0000313" key="4">
    <source>
        <dbReference type="EMBL" id="CAB3289224.1"/>
    </source>
</evidence>
<keyword evidence="5" id="KW-1185">Reference proteome</keyword>
<sequence length="447" mass="51860">MYRLISKNHADKILKMLTDELKEVEKILNEKIDWKPLPEKKESKVYAIDGSQGKSRLSGTIIYTVASYAFGNGKNARFVYTNAMTYNHGISDQIIRLQMETLENMLGSIVGNNEYTILMDGTLTGSLTRPPVYPESVRGITTVMNALGEKCLKKLIDDFINRLNCHYEELEKNLEEKREIYDSVILADDVVEEYSEFYNAMEGYSYRDAPIPSNLKKLKVSLETLMESAEKGETIEDVIYHYLSEYGEEKTLTIEDAKNTIHVVLSYLEYLYSLERLLQRELIYIAKSFYSRKITSKLGINTVDVPFLDAYLLKIYGEEIPGYYVIYDPERDYEKKNISHCLPRVLRNYFPTVQEFIEKGVPSAYIRTMKGGVIYLLQSNNIINDELIGKLLWHENSGYIRPLQKAHEGVKIEQQTFKIELDALMNYLKRKNKELRVFIKYGRSPLE</sequence>
<keyword evidence="2" id="KW-0175">Coiled coil</keyword>
<dbReference type="PIRSF" id="PIRSF018871">
    <property type="entry name" value="UCP018871"/>
    <property type="match status" value="1"/>
</dbReference>
<organism evidence="4 5">
    <name type="scientific">Methanocaldococcus lauensis</name>
    <dbReference type="NCBI Taxonomy" id="2546128"/>
    <lineage>
        <taxon>Archaea</taxon>
        <taxon>Methanobacteriati</taxon>
        <taxon>Methanobacteriota</taxon>
        <taxon>Methanomada group</taxon>
        <taxon>Methanococci</taxon>
        <taxon>Methanococcales</taxon>
        <taxon>Methanocaldococcaceae</taxon>
        <taxon>Methanocaldococcus</taxon>
    </lineage>
</organism>
<evidence type="ECO:0000313" key="5">
    <source>
        <dbReference type="Proteomes" id="UP000679213"/>
    </source>
</evidence>
<dbReference type="NCBIfam" id="NF041032">
    <property type="entry name" value="NurA_Pyro"/>
    <property type="match status" value="1"/>
</dbReference>
<dbReference type="SMART" id="SM00933">
    <property type="entry name" value="NurA"/>
    <property type="match status" value="1"/>
</dbReference>
<dbReference type="EMBL" id="LR792632">
    <property type="protein sequence ID" value="CAB3289224.1"/>
    <property type="molecule type" value="Genomic_DNA"/>
</dbReference>
<dbReference type="RefSeq" id="WP_214399471.1">
    <property type="nucleotide sequence ID" value="NZ_LR792632.1"/>
</dbReference>
<dbReference type="InterPro" id="IPR054958">
    <property type="entry name" value="NurA_nuclease"/>
</dbReference>
<keyword evidence="4" id="KW-0378">Hydrolase</keyword>
<evidence type="ECO:0000256" key="2">
    <source>
        <dbReference type="SAM" id="Coils"/>
    </source>
</evidence>
<feature type="binding site" evidence="1">
    <location>
        <position position="120"/>
    </location>
    <ligand>
        <name>Mn(2+)</name>
        <dbReference type="ChEBI" id="CHEBI:29035"/>
    </ligand>
</feature>
<feature type="domain" description="NurA" evidence="3">
    <location>
        <begin position="43"/>
        <end position="412"/>
    </location>
</feature>
<dbReference type="GeneID" id="65883913"/>
<dbReference type="GO" id="GO:0016787">
    <property type="term" value="F:hydrolase activity"/>
    <property type="evidence" value="ECO:0007669"/>
    <property type="project" value="UniProtKB-KW"/>
</dbReference>
<dbReference type="AlphaFoldDB" id="A0A8D6SWB8"/>
<keyword evidence="1" id="KW-0464">Manganese</keyword>
<comment type="cofactor">
    <cofactor evidence="1">
        <name>Mn(2+)</name>
        <dbReference type="ChEBI" id="CHEBI:29035"/>
    </cofactor>
</comment>
<keyword evidence="1" id="KW-0479">Metal-binding</keyword>
<proteinExistence type="predicted"/>
<dbReference type="Pfam" id="PF09376">
    <property type="entry name" value="NurA"/>
    <property type="match status" value="1"/>
</dbReference>
<name>A0A8D6SWB8_9EURY</name>
<feature type="binding site" evidence="1">
    <location>
        <position position="49"/>
    </location>
    <ligand>
        <name>Mn(2+)</name>
        <dbReference type="ChEBI" id="CHEBI:29035"/>
    </ligand>
</feature>
<evidence type="ECO:0000259" key="3">
    <source>
        <dbReference type="SMART" id="SM00933"/>
    </source>
</evidence>
<evidence type="ECO:0000256" key="1">
    <source>
        <dbReference type="PIRSR" id="PIRSR018871-1"/>
    </source>
</evidence>
<reference evidence="4 5" key="1">
    <citation type="submission" date="2020-04" db="EMBL/GenBank/DDBJ databases">
        <authorList>
            <consortium name="Genoscope - CEA"/>
            <person name="William W."/>
        </authorList>
    </citation>
    <scope>NUCLEOTIDE SEQUENCE [LARGE SCALE GENOMIC DNA]</scope>
    <source>
        <strain evidence="4 5">SG7</strain>
    </source>
</reference>
<accession>A0A8D6SWB8</accession>